<feature type="compositionally biased region" description="Low complexity" evidence="1">
    <location>
        <begin position="1232"/>
        <end position="1252"/>
    </location>
</feature>
<dbReference type="WBParaSite" id="snap_masked-unitig_14423-processed-gene-0.0-mRNA-1">
    <property type="protein sequence ID" value="snap_masked-unitig_14423-processed-gene-0.0-mRNA-1"/>
    <property type="gene ID" value="snap_masked-unitig_14423-processed-gene-0.0"/>
</dbReference>
<feature type="region of interest" description="Disordered" evidence="1">
    <location>
        <begin position="976"/>
        <end position="1031"/>
    </location>
</feature>
<feature type="compositionally biased region" description="Basic residues" evidence="1">
    <location>
        <begin position="691"/>
        <end position="707"/>
    </location>
</feature>
<keyword evidence="3" id="KW-1185">Reference proteome</keyword>
<dbReference type="InterPro" id="IPR056199">
    <property type="entry name" value="SPEF2_C"/>
</dbReference>
<feature type="region of interest" description="Disordered" evidence="1">
    <location>
        <begin position="1144"/>
        <end position="1258"/>
    </location>
</feature>
<feature type="compositionally biased region" description="Low complexity" evidence="1">
    <location>
        <begin position="664"/>
        <end position="690"/>
    </location>
</feature>
<feature type="compositionally biased region" description="Basic residues" evidence="1">
    <location>
        <begin position="1207"/>
        <end position="1216"/>
    </location>
</feature>
<feature type="compositionally biased region" description="Basic and acidic residues" evidence="1">
    <location>
        <begin position="121"/>
        <end position="139"/>
    </location>
</feature>
<feature type="compositionally biased region" description="Pro residues" evidence="1">
    <location>
        <begin position="431"/>
        <end position="443"/>
    </location>
</feature>
<feature type="compositionally biased region" description="Basic and acidic residues" evidence="1">
    <location>
        <begin position="898"/>
        <end position="908"/>
    </location>
</feature>
<feature type="region of interest" description="Disordered" evidence="1">
    <location>
        <begin position="116"/>
        <end position="182"/>
    </location>
</feature>
<feature type="compositionally biased region" description="Polar residues" evidence="1">
    <location>
        <begin position="331"/>
        <end position="344"/>
    </location>
</feature>
<feature type="compositionally biased region" description="Polar residues" evidence="1">
    <location>
        <begin position="909"/>
        <end position="918"/>
    </location>
</feature>
<name>A0A1I8JMF7_9PLAT</name>
<evidence type="ECO:0000259" key="2">
    <source>
        <dbReference type="Pfam" id="PF24082"/>
    </source>
</evidence>
<evidence type="ECO:0000256" key="1">
    <source>
        <dbReference type="SAM" id="MobiDB-lite"/>
    </source>
</evidence>
<feature type="region of interest" description="Disordered" evidence="1">
    <location>
        <begin position="1049"/>
        <end position="1068"/>
    </location>
</feature>
<dbReference type="InterPro" id="IPR052634">
    <property type="entry name" value="Sperm_flagellar-bone_growth"/>
</dbReference>
<proteinExistence type="predicted"/>
<accession>A0A1I8JMF7</accession>
<dbReference type="Proteomes" id="UP000095280">
    <property type="component" value="Unplaced"/>
</dbReference>
<evidence type="ECO:0000313" key="3">
    <source>
        <dbReference type="Proteomes" id="UP000095280"/>
    </source>
</evidence>
<sequence length="1533" mass="166020">PAASQRGFRGSRQGSRRGRGRPFAAAATGGHQDPPTSHQARLQRRVYIAKFGGRLARGTRGAGWRGTARDRKVFGGLHCGSRAGRRSFQREASLCGKLMRQSQLERRYRASQLCLGRRRREKDGPESGTGARRERQYERRRAKFQEAASPREKALLEGAARRSSNRSGYFEERPNKRRSGSGSAATALLAGCVRPGDVACRVAELRELEGPGGRCRTGSIATSRPLFTSGQPVYPVAGGPAAPQAALAIDIWKRQTGASRWKLMPIPTWSYEEKEAGEGSRHEDCEMQSAPVSNPVVGWIVDRVHAIANPPTPPPEAPQFRRSQCERPSAASCSLGKSSVIRPSSRSEEAMDAFKLNELEPLPDAAATPPPEPEPEEKPAEASATTLFSLRRPPGGDGDRRWPLRRRKQLLQPSHRPRAGAEDGATTPQSQQPPPPPPEPPKPQLTRRAKIGEKLTALLRRGKSVTDELLVELLAKLFEKALTGFEKPTKAGSRKKEGRKSGDKSEAGPGGAEPASGLILLSISPSTTPGCLKRALGRVEQPERARSGKSGSARTLSRAEAGEVLTKRFGNVVRVDASLEPEALYLETASSWDEFRSASRRAQRDRGTCAAASLLAGSVAWRRGGGCRAAEAAEEAARASKAASEAERPAVAAAALVRDRPRASAKAKASPAGPSRRTKPAAAGAAAGRAARTRRVRRRGRLRKARVAAREGVEGDSSLRRESDDEPADSVAPEASGDSAVKPPRRQRRHRRRSRATPRVERELAKALSPLWDAIEDATCHRQVRVPTTPPGQRLCVVYFIKFGETFFEYLQRPDNHQWSPTCTSGWRSCASALVDITDKRKEQAEAKKEAIEQVRRDGPLPGHVKFMKDYYKGMDTPIPEPYKPDFLRLPIVELPYERDHGQVRDGSSRGSSRNQSPAKAASPGGEESRRRRQEQRAGGRGQGAHGEEIEACLGPTPMEPEDSDLEHEIMSNALSPTATRSPKQHHRLRRSASGLSSLGAQQHLSGTPWTSPAGGGHAANRRPSLPSCSGSAVGHVAGRCIESRPPLLADWRAPPRGPGGPTAAEAAATAAAADGFCSIWDKAQSQPELEASKSSSRLSSRSRIICISFYRAALRQAPDPCASQRPHLAEFKEALQAQFKVGKEKGAGGGGGGGGKKGKKAGAAGDAGGALGPRRANRGREEAERQRLLEKEREREKAVKEAAKGGGKKGGRRQKGRQEPIAQSAKKDGGKAAPAPAGEAEAATPDPAAEPLETEEEQARRLTKERMREEYFYSLEHEARAARARMELHAIESRGPIVERLELSASDFLLNSVRGNSKVVPDPPKPVRPPPVEQLEPDWFSIKAIRDLLGRFKGVAPDGLLAINEFVSVLMSSGSTARPPAAGAGPEHVIIDQKYVSWRAFLLPSRSRGRGQASKDLLDTLLKFKDLDQTDCGYVTREHSGSALGRRPSTPEEPTKPKQISRLEGFKHRCCSSFFANEEGRMAYLDLLLHCAACAKPLRWLLRALSVLTTRTSPTARSPATRAHRGGAAKPM</sequence>
<feature type="region of interest" description="Disordered" evidence="1">
    <location>
        <begin position="307"/>
        <end position="453"/>
    </location>
</feature>
<feature type="domain" description="SPEF2 C-terminal" evidence="2">
    <location>
        <begin position="1391"/>
        <end position="1512"/>
    </location>
</feature>
<feature type="compositionally biased region" description="Basic and acidic residues" evidence="1">
    <location>
        <begin position="708"/>
        <end position="723"/>
    </location>
</feature>
<evidence type="ECO:0000313" key="4">
    <source>
        <dbReference type="WBParaSite" id="snap_masked-unitig_14423-processed-gene-0.0-mRNA-1"/>
    </source>
</evidence>
<dbReference type="Pfam" id="PF24082">
    <property type="entry name" value="SPEF2_C"/>
    <property type="match status" value="1"/>
</dbReference>
<feature type="compositionally biased region" description="Low complexity" evidence="1">
    <location>
        <begin position="1"/>
        <end position="13"/>
    </location>
</feature>
<feature type="region of interest" description="Disordered" evidence="1">
    <location>
        <begin position="898"/>
        <end position="964"/>
    </location>
</feature>
<reference evidence="4" key="1">
    <citation type="submission" date="2016-11" db="UniProtKB">
        <authorList>
            <consortium name="WormBaseParasite"/>
        </authorList>
    </citation>
    <scope>IDENTIFICATION</scope>
</reference>
<dbReference type="PANTHER" id="PTHR14919">
    <property type="entry name" value="KPL2-RELATED"/>
    <property type="match status" value="1"/>
</dbReference>
<protein>
    <submittedName>
        <fullName evidence="4">MIF4G domain-containing protein</fullName>
    </submittedName>
</protein>
<feature type="region of interest" description="Disordered" evidence="1">
    <location>
        <begin position="1"/>
        <end position="40"/>
    </location>
</feature>
<dbReference type="PANTHER" id="PTHR14919:SF0">
    <property type="entry name" value="SPERM FLAGELLAR PROTEIN 2"/>
    <property type="match status" value="1"/>
</dbReference>
<feature type="compositionally biased region" description="Low complexity" evidence="1">
    <location>
        <begin position="21"/>
        <end position="30"/>
    </location>
</feature>
<feature type="compositionally biased region" description="Low complexity" evidence="1">
    <location>
        <begin position="992"/>
        <end position="1001"/>
    </location>
</feature>
<feature type="region of interest" description="Disordered" evidence="1">
    <location>
        <begin position="482"/>
        <end position="557"/>
    </location>
</feature>
<feature type="region of interest" description="Disordered" evidence="1">
    <location>
        <begin position="655"/>
        <end position="761"/>
    </location>
</feature>
<feature type="compositionally biased region" description="Basic and acidic residues" evidence="1">
    <location>
        <begin position="927"/>
        <end position="938"/>
    </location>
</feature>
<feature type="compositionally biased region" description="Basic residues" evidence="1">
    <location>
        <begin position="743"/>
        <end position="756"/>
    </location>
</feature>
<feature type="compositionally biased region" description="Basic residues" evidence="1">
    <location>
        <begin position="1523"/>
        <end position="1533"/>
    </location>
</feature>
<feature type="region of interest" description="Disordered" evidence="1">
    <location>
        <begin position="1439"/>
        <end position="1461"/>
    </location>
</feature>
<feature type="compositionally biased region" description="Basic and acidic residues" evidence="1">
    <location>
        <begin position="1179"/>
        <end position="1204"/>
    </location>
</feature>
<feature type="region of interest" description="Disordered" evidence="1">
    <location>
        <begin position="1514"/>
        <end position="1533"/>
    </location>
</feature>
<organism evidence="3 4">
    <name type="scientific">Macrostomum lignano</name>
    <dbReference type="NCBI Taxonomy" id="282301"/>
    <lineage>
        <taxon>Eukaryota</taxon>
        <taxon>Metazoa</taxon>
        <taxon>Spiralia</taxon>
        <taxon>Lophotrochozoa</taxon>
        <taxon>Platyhelminthes</taxon>
        <taxon>Rhabditophora</taxon>
        <taxon>Macrostomorpha</taxon>
        <taxon>Macrostomida</taxon>
        <taxon>Macrostomidae</taxon>
        <taxon>Macrostomum</taxon>
    </lineage>
</organism>